<dbReference type="InterPro" id="IPR018035">
    <property type="entry name" value="Flagellar_FliH/T3SS_HrpE"/>
</dbReference>
<name>A0A3R9WPX8_9SPHN</name>
<evidence type="ECO:0000313" key="2">
    <source>
        <dbReference type="EMBL" id="RST31567.1"/>
    </source>
</evidence>
<dbReference type="Pfam" id="PF02108">
    <property type="entry name" value="FliH"/>
    <property type="match status" value="1"/>
</dbReference>
<keyword evidence="3" id="KW-1185">Reference proteome</keyword>
<feature type="domain" description="Flagellar assembly protein FliH/Type III secretion system HrpE" evidence="1">
    <location>
        <begin position="95"/>
        <end position="180"/>
    </location>
</feature>
<dbReference type="EMBL" id="RWJF01000001">
    <property type="protein sequence ID" value="RST31567.1"/>
    <property type="molecule type" value="Genomic_DNA"/>
</dbReference>
<evidence type="ECO:0000313" key="3">
    <source>
        <dbReference type="Proteomes" id="UP000274661"/>
    </source>
</evidence>
<organism evidence="2 3">
    <name type="scientific">Sphingomonas ginkgonis</name>
    <dbReference type="NCBI Taxonomy" id="2315330"/>
    <lineage>
        <taxon>Bacteria</taxon>
        <taxon>Pseudomonadati</taxon>
        <taxon>Pseudomonadota</taxon>
        <taxon>Alphaproteobacteria</taxon>
        <taxon>Sphingomonadales</taxon>
        <taxon>Sphingomonadaceae</taxon>
        <taxon>Sphingomonas</taxon>
    </lineage>
</organism>
<keyword evidence="2" id="KW-0282">Flagellum</keyword>
<comment type="caution">
    <text evidence="2">The sequence shown here is derived from an EMBL/GenBank/DDBJ whole genome shotgun (WGS) entry which is preliminary data.</text>
</comment>
<proteinExistence type="predicted"/>
<reference evidence="2 3" key="1">
    <citation type="submission" date="2018-12" db="EMBL/GenBank/DDBJ databases">
        <title>Sphingomonas sp. HMF7854 Genome sequencing and assembly.</title>
        <authorList>
            <person name="Cha I."/>
            <person name="Kang H."/>
            <person name="Kim H."/>
            <person name="Kang J."/>
            <person name="Joh K."/>
        </authorList>
    </citation>
    <scope>NUCLEOTIDE SEQUENCE [LARGE SCALE GENOMIC DNA]</scope>
    <source>
        <strain evidence="2 3">HMF7854</strain>
    </source>
</reference>
<dbReference type="AlphaFoldDB" id="A0A3R9WPX8"/>
<dbReference type="OrthoDB" id="7449114at2"/>
<evidence type="ECO:0000259" key="1">
    <source>
        <dbReference type="Pfam" id="PF02108"/>
    </source>
</evidence>
<accession>A0A3R9WPX8</accession>
<gene>
    <name evidence="2" type="ORF">HMF7854_12505</name>
</gene>
<protein>
    <submittedName>
        <fullName evidence="2">Flagellar biosynthetic protein</fullName>
    </submittedName>
</protein>
<keyword evidence="2" id="KW-0966">Cell projection</keyword>
<sequence>MRARSRWAAERMTMSDMTTIRLADARPIGGFRPSWRPGLQPIIVPEPVEPAADAFARGYAEGAREAEQRFAVERLRTRALLAACEAFQPEPSEGLAVLIAETVERLVRKIVGEVAVDPVTLLARAERAAAAIAAADQARTLFLHPDDVPLIDAAAFPLPILADPEIAPGSLRIETATGWVEDGTDVMLDALTEELGLKERGL</sequence>
<dbReference type="Proteomes" id="UP000274661">
    <property type="component" value="Unassembled WGS sequence"/>
</dbReference>
<keyword evidence="2" id="KW-0969">Cilium</keyword>